<dbReference type="AlphaFoldDB" id="A0A4S3KCG6"/>
<organism evidence="1 2">
    <name type="scientific">Rhodanobacter lindaniclasticus</name>
    <dbReference type="NCBI Taxonomy" id="75310"/>
    <lineage>
        <taxon>Bacteria</taxon>
        <taxon>Pseudomonadati</taxon>
        <taxon>Pseudomonadota</taxon>
        <taxon>Gammaproteobacteria</taxon>
        <taxon>Lysobacterales</taxon>
        <taxon>Rhodanobacteraceae</taxon>
        <taxon>Rhodanobacter</taxon>
    </lineage>
</organism>
<protein>
    <submittedName>
        <fullName evidence="1">Uncharacterized protein</fullName>
    </submittedName>
</protein>
<proteinExistence type="predicted"/>
<dbReference type="RefSeq" id="WP_136259369.1">
    <property type="nucleotide sequence ID" value="NZ_MWIO01000045.1"/>
</dbReference>
<dbReference type="OrthoDB" id="9996865at2"/>
<comment type="caution">
    <text evidence="1">The sequence shown here is derived from an EMBL/GenBank/DDBJ whole genome shotgun (WGS) entry which is preliminary data.</text>
</comment>
<name>A0A4S3KCG6_9GAMM</name>
<dbReference type="Proteomes" id="UP000306317">
    <property type="component" value="Unassembled WGS sequence"/>
</dbReference>
<dbReference type="EMBL" id="MWIO01000045">
    <property type="protein sequence ID" value="THD06125.1"/>
    <property type="molecule type" value="Genomic_DNA"/>
</dbReference>
<accession>A0A4S3KCG6</accession>
<gene>
    <name evidence="1" type="ORF">B1991_14375</name>
</gene>
<reference evidence="1 2" key="1">
    <citation type="submission" date="2017-02" db="EMBL/GenBank/DDBJ databases">
        <title>Whole genome sequencing of Rhodanobacter lindaniclasticus DSM 17932.</title>
        <authorList>
            <person name="Kumar S."/>
            <person name="Patil P."/>
            <person name="Patil P.B."/>
        </authorList>
    </citation>
    <scope>NUCLEOTIDE SEQUENCE [LARGE SCALE GENOMIC DNA]</scope>
    <source>
        <strain evidence="1 2">DSM 17932</strain>
    </source>
</reference>
<evidence type="ECO:0000313" key="2">
    <source>
        <dbReference type="Proteomes" id="UP000306317"/>
    </source>
</evidence>
<sequence length="74" mass="8154">MPDEPDNPEVFIRDGEVWIPDGKALCEKIGALYLYFEEGELWAGVAGGDDLVRDLLAASEPDDKPRLAAVRPIK</sequence>
<keyword evidence="2" id="KW-1185">Reference proteome</keyword>
<evidence type="ECO:0000313" key="1">
    <source>
        <dbReference type="EMBL" id="THD06125.1"/>
    </source>
</evidence>